<dbReference type="Proteomes" id="UP000730739">
    <property type="component" value="Unassembled WGS sequence"/>
</dbReference>
<comment type="caution">
    <text evidence="1">The sequence shown here is derived from an EMBL/GenBank/DDBJ whole genome shotgun (WGS) entry which is preliminary data.</text>
</comment>
<proteinExistence type="predicted"/>
<dbReference type="SUPFAM" id="SSF55486">
    <property type="entry name" value="Metalloproteases ('zincins'), catalytic domain"/>
    <property type="match status" value="1"/>
</dbReference>
<evidence type="ECO:0000313" key="1">
    <source>
        <dbReference type="EMBL" id="MBP2236296.1"/>
    </source>
</evidence>
<dbReference type="EMBL" id="JAGILA010000003">
    <property type="protein sequence ID" value="MBP2236296.1"/>
    <property type="molecule type" value="Genomic_DNA"/>
</dbReference>
<accession>A0ABS4R090</accession>
<protein>
    <submittedName>
        <fullName evidence="1">Uncharacterized protein</fullName>
    </submittedName>
</protein>
<keyword evidence="2" id="KW-1185">Reference proteome</keyword>
<organism evidence="1 2">
    <name type="scientific">Sinorhizobium kostiense</name>
    <dbReference type="NCBI Taxonomy" id="76747"/>
    <lineage>
        <taxon>Bacteria</taxon>
        <taxon>Pseudomonadati</taxon>
        <taxon>Pseudomonadota</taxon>
        <taxon>Alphaproteobacteria</taxon>
        <taxon>Hyphomicrobiales</taxon>
        <taxon>Rhizobiaceae</taxon>
        <taxon>Sinorhizobium/Ensifer group</taxon>
        <taxon>Sinorhizobium</taxon>
    </lineage>
</organism>
<sequence length="388" mass="43417">MSPADRWQTRRELASARPFSQRHSAALSDSKLELTRSAAPWEWNMSRASGRNIVKQQLTLETRKKLYSTRRLLPLSKSLQFYWFEKNGQRIYTCHSSDIVNHEFGHAVLDGLRPYYFESILSQTAGFHEFLGDLTAILMAFRNNGFRESVIVESAGDLASGSLLSSLAQQFGDAVVGQPYLRSARNQLTMKDVARETATASGSQVLTGAMFDIIIALLGKYKQRQEDRLKADPTAKTSSLAQMFWFTIQRMQMMAIQPLDLLPPCDVTFRDYALAVLRAEQVVNPTDPNGCRAMMLDVFIKRGILDEAERAPVLAAAAVFDRPQLTILHSIDSIGASRGGAYRFVDDNRSDLFIPATADVVVAEIARANKHTTKARQMPDQIVVQYMG</sequence>
<evidence type="ECO:0000313" key="2">
    <source>
        <dbReference type="Proteomes" id="UP000730739"/>
    </source>
</evidence>
<name>A0ABS4R090_9HYPH</name>
<reference evidence="1 2" key="1">
    <citation type="submission" date="2021-03" db="EMBL/GenBank/DDBJ databases">
        <title>Genomic Encyclopedia of Type Strains, Phase IV (KMG-IV): sequencing the most valuable type-strain genomes for metagenomic binning, comparative biology and taxonomic classification.</title>
        <authorList>
            <person name="Goeker M."/>
        </authorList>
    </citation>
    <scope>NUCLEOTIDE SEQUENCE [LARGE SCALE GENOMIC DNA]</scope>
    <source>
        <strain evidence="1 2">DSM 13372</strain>
    </source>
</reference>
<dbReference type="RefSeq" id="WP_209602388.1">
    <property type="nucleotide sequence ID" value="NZ_JAGILA010000003.1"/>
</dbReference>
<gene>
    <name evidence="1" type="ORF">J2Z31_002810</name>
</gene>